<name>A0A0R0LU63_9MICR</name>
<keyword evidence="1" id="KW-0547">Nucleotide-binding</keyword>
<evidence type="ECO:0000313" key="1">
    <source>
        <dbReference type="EMBL" id="KRH92957.1"/>
    </source>
</evidence>
<keyword evidence="1" id="KW-0067">ATP-binding</keyword>
<dbReference type="EMBL" id="LGUB01000565">
    <property type="protein sequence ID" value="KRH92957.1"/>
    <property type="molecule type" value="Genomic_DNA"/>
</dbReference>
<comment type="caution">
    <text evidence="1">The sequence shown here is derived from an EMBL/GenBank/DDBJ whole genome shotgun (WGS) entry which is preliminary data.</text>
</comment>
<organism evidence="1 2">
    <name type="scientific">Pseudoloma neurophilia</name>
    <dbReference type="NCBI Taxonomy" id="146866"/>
    <lineage>
        <taxon>Eukaryota</taxon>
        <taxon>Fungi</taxon>
        <taxon>Fungi incertae sedis</taxon>
        <taxon>Microsporidia</taxon>
        <taxon>Pseudoloma</taxon>
    </lineage>
</organism>
<dbReference type="VEuPathDB" id="MicrosporidiaDB:M153_195400077"/>
<dbReference type="AlphaFoldDB" id="A0A0R0LU63"/>
<evidence type="ECO:0000313" key="2">
    <source>
        <dbReference type="Proteomes" id="UP000051530"/>
    </source>
</evidence>
<dbReference type="GO" id="GO:0004386">
    <property type="term" value="F:helicase activity"/>
    <property type="evidence" value="ECO:0007669"/>
    <property type="project" value="UniProtKB-KW"/>
</dbReference>
<keyword evidence="2" id="KW-1185">Reference proteome</keyword>
<accession>A0A0R0LU63</accession>
<keyword evidence="1" id="KW-0347">Helicase</keyword>
<keyword evidence="1" id="KW-0378">Hydrolase</keyword>
<reference evidence="1 2" key="1">
    <citation type="submission" date="2015-07" db="EMBL/GenBank/DDBJ databases">
        <title>The genome of Pseudoloma neurophilia, a relevant intracellular parasite of the zebrafish.</title>
        <authorList>
            <person name="Ndikumana S."/>
            <person name="Pelin A."/>
            <person name="Sanders J."/>
            <person name="Corradi N."/>
        </authorList>
    </citation>
    <scope>NUCLEOTIDE SEQUENCE [LARGE SCALE GENOMIC DNA]</scope>
    <source>
        <strain evidence="1 2">MK1</strain>
    </source>
</reference>
<protein>
    <submittedName>
        <fullName evidence="1">Putative helicase, DEAD-box superfamily</fullName>
    </submittedName>
</protein>
<proteinExistence type="predicted"/>
<sequence>MSGRAGRRGHDTIGNVIYMGISPDNLIRLNQSKETIEKPYTIDCYACLWFEKSYLKNLLNHPFTYLPDSFQSSENLSENLSDNLWSAFIENVKKSLIREDSSLKKEFIREDSIREDIRENTSLIREDVFVPDNIATLSDIKNLIKNSHVTYQYINLLNILLKYGFIMVCSFNDTFNENSIIFKRTTWGDVLVSNELADPLLFLILLRSNILNFSNMSKIDFVNLLCHFISVRTVDLNSFNSDDDENLLLKPLSKEITTFLKEIENLYPLKHPFIKIPSFLNVNHLNKCDYILDFYKNGYGSFIKKYSLNSSDIKKKESLNISEGDLWRSVDSFIKLLESLIDILEGDEKKLTKDVWDIMRIKLKNINA</sequence>
<dbReference type="Proteomes" id="UP000051530">
    <property type="component" value="Unassembled WGS sequence"/>
</dbReference>
<gene>
    <name evidence="1" type="ORF">M153_195400077</name>
</gene>